<dbReference type="PIRSF" id="PIRSF000077">
    <property type="entry name" value="Thioredoxin"/>
    <property type="match status" value="1"/>
</dbReference>
<feature type="active site" description="Nucleophile" evidence="4">
    <location>
        <position position="34"/>
    </location>
</feature>
<protein>
    <recommendedName>
        <fullName evidence="3">Thioredoxin</fullName>
    </recommendedName>
</protein>
<dbReference type="Gene3D" id="3.40.30.10">
    <property type="entry name" value="Glutaredoxin"/>
    <property type="match status" value="1"/>
</dbReference>
<reference evidence="7" key="1">
    <citation type="journal article" date="2017" name="Mycologia">
        <title>Fusarium algeriense, sp. nov., a novel toxigenic crown rot pathogen of durum wheat from Algeria is nested in the Fusarium burgessii species complex.</title>
        <authorList>
            <person name="Laraba I."/>
            <person name="Keddad A."/>
            <person name="Boureghda H."/>
            <person name="Abdallah N."/>
            <person name="Vaughan M.M."/>
            <person name="Proctor R.H."/>
            <person name="Busman M."/>
            <person name="O'Donnell K."/>
        </authorList>
    </citation>
    <scope>NUCLEOTIDE SEQUENCE</scope>
    <source>
        <strain evidence="7">NRRL 25174</strain>
    </source>
</reference>
<dbReference type="EMBL" id="PVQB02000271">
    <property type="protein sequence ID" value="KAF4339667.1"/>
    <property type="molecule type" value="Genomic_DNA"/>
</dbReference>
<organism evidence="7 8">
    <name type="scientific">Fusarium beomiforme</name>
    <dbReference type="NCBI Taxonomy" id="44412"/>
    <lineage>
        <taxon>Eukaryota</taxon>
        <taxon>Fungi</taxon>
        <taxon>Dikarya</taxon>
        <taxon>Ascomycota</taxon>
        <taxon>Pezizomycotina</taxon>
        <taxon>Sordariomycetes</taxon>
        <taxon>Hypocreomycetidae</taxon>
        <taxon>Hypocreales</taxon>
        <taxon>Nectriaceae</taxon>
        <taxon>Fusarium</taxon>
        <taxon>Fusarium burgessii species complex</taxon>
    </lineage>
</organism>
<dbReference type="PANTHER" id="PTHR46115">
    <property type="entry name" value="THIOREDOXIN-LIKE PROTEIN 1"/>
    <property type="match status" value="1"/>
</dbReference>
<comment type="caution">
    <text evidence="7">The sequence shown here is derived from an EMBL/GenBank/DDBJ whole genome shotgun (WGS) entry which is preliminary data.</text>
</comment>
<dbReference type="NCBIfam" id="TIGR01068">
    <property type="entry name" value="thioredoxin"/>
    <property type="match status" value="1"/>
</dbReference>
<evidence type="ECO:0000256" key="3">
    <source>
        <dbReference type="PIRNR" id="PIRNR000077"/>
    </source>
</evidence>
<keyword evidence="2 5" id="KW-1015">Disulfide bond</keyword>
<feature type="domain" description="Thioredoxin" evidence="6">
    <location>
        <begin position="1"/>
        <end position="104"/>
    </location>
</feature>
<dbReference type="InterPro" id="IPR013766">
    <property type="entry name" value="Thioredoxin_domain"/>
</dbReference>
<dbReference type="InterPro" id="IPR036249">
    <property type="entry name" value="Thioredoxin-like_sf"/>
</dbReference>
<proteinExistence type="inferred from homology"/>
<feature type="site" description="Contributes to redox potential value" evidence="4">
    <location>
        <position position="32"/>
    </location>
</feature>
<keyword evidence="8" id="KW-1185">Reference proteome</keyword>
<evidence type="ECO:0000259" key="6">
    <source>
        <dbReference type="PROSITE" id="PS51352"/>
    </source>
</evidence>
<feature type="active site" description="Nucleophile" evidence="4">
    <location>
        <position position="31"/>
    </location>
</feature>
<evidence type="ECO:0000256" key="1">
    <source>
        <dbReference type="ARBA" id="ARBA00008987"/>
    </source>
</evidence>
<dbReference type="PRINTS" id="PR00421">
    <property type="entry name" value="THIOREDOXIN"/>
</dbReference>
<evidence type="ECO:0000256" key="4">
    <source>
        <dbReference type="PIRSR" id="PIRSR000077-1"/>
    </source>
</evidence>
<dbReference type="AlphaFoldDB" id="A0A9P5AKR9"/>
<evidence type="ECO:0000256" key="5">
    <source>
        <dbReference type="PIRSR" id="PIRSR000077-4"/>
    </source>
</evidence>
<comment type="similarity">
    <text evidence="1 3">Belongs to the thioredoxin family.</text>
</comment>
<evidence type="ECO:0000313" key="8">
    <source>
        <dbReference type="Proteomes" id="UP000730481"/>
    </source>
</evidence>
<dbReference type="InterPro" id="IPR005746">
    <property type="entry name" value="Thioredoxin"/>
</dbReference>
<sequence>MTVHEVKSLPEFRDVLEKNKVVLVDFWATWCGPCRFISPIVEKLSESVDTIHFIKVDVDVAEDVSQEYGIRAMPTFMLFKDGEKVDEVVGADPGKLEKLVQNYS</sequence>
<evidence type="ECO:0000256" key="2">
    <source>
        <dbReference type="ARBA" id="ARBA00023157"/>
    </source>
</evidence>
<dbReference type="FunFam" id="3.40.30.10:FF:000245">
    <property type="entry name" value="Thioredoxin"/>
    <property type="match status" value="1"/>
</dbReference>
<dbReference type="InterPro" id="IPR017937">
    <property type="entry name" value="Thioredoxin_CS"/>
</dbReference>
<dbReference type="GO" id="GO:0015035">
    <property type="term" value="F:protein-disulfide reductase activity"/>
    <property type="evidence" value="ECO:0007669"/>
    <property type="project" value="InterPro"/>
</dbReference>
<name>A0A9P5AKR9_9HYPO</name>
<dbReference type="PROSITE" id="PS51352">
    <property type="entry name" value="THIOREDOXIN_2"/>
    <property type="match status" value="1"/>
</dbReference>
<reference evidence="7" key="2">
    <citation type="submission" date="2020-02" db="EMBL/GenBank/DDBJ databases">
        <title>Identification and distribution of gene clusters putatively required for synthesis of sphingolipid metabolism inhibitors in phylogenetically diverse species of the filamentous fungus Fusarium.</title>
        <authorList>
            <person name="Kim H.-S."/>
            <person name="Busman M."/>
            <person name="Brown D.W."/>
            <person name="Divon H."/>
            <person name="Uhlig S."/>
            <person name="Proctor R.H."/>
        </authorList>
    </citation>
    <scope>NUCLEOTIDE SEQUENCE</scope>
    <source>
        <strain evidence="7">NRRL 25174</strain>
    </source>
</reference>
<evidence type="ECO:0000313" key="7">
    <source>
        <dbReference type="EMBL" id="KAF4339667.1"/>
    </source>
</evidence>
<accession>A0A9P5AKR9</accession>
<feature type="site" description="Deprotonates C-terminal active site Cys" evidence="4">
    <location>
        <position position="25"/>
    </location>
</feature>
<dbReference type="CDD" id="cd02947">
    <property type="entry name" value="TRX_family"/>
    <property type="match status" value="1"/>
</dbReference>
<dbReference type="OrthoDB" id="10263751at2759"/>
<gene>
    <name evidence="7" type="ORF">FBEOM_6450</name>
</gene>
<dbReference type="Proteomes" id="UP000730481">
    <property type="component" value="Unassembled WGS sequence"/>
</dbReference>
<dbReference type="PROSITE" id="PS00194">
    <property type="entry name" value="THIOREDOXIN_1"/>
    <property type="match status" value="1"/>
</dbReference>
<dbReference type="SUPFAM" id="SSF52833">
    <property type="entry name" value="Thioredoxin-like"/>
    <property type="match status" value="1"/>
</dbReference>
<feature type="disulfide bond" description="Redox-active" evidence="5">
    <location>
        <begin position="31"/>
        <end position="34"/>
    </location>
</feature>
<dbReference type="Pfam" id="PF00085">
    <property type="entry name" value="Thioredoxin"/>
    <property type="match status" value="1"/>
</dbReference>
<feature type="site" description="Contributes to redox potential value" evidence="4">
    <location>
        <position position="33"/>
    </location>
</feature>
<keyword evidence="5" id="KW-0676">Redox-active center</keyword>